<protein>
    <submittedName>
        <fullName evidence="2">Uncharacterized protein</fullName>
    </submittedName>
</protein>
<evidence type="ECO:0000256" key="1">
    <source>
        <dbReference type="SAM" id="Phobius"/>
    </source>
</evidence>
<keyword evidence="1" id="KW-0812">Transmembrane</keyword>
<evidence type="ECO:0000313" key="3">
    <source>
        <dbReference type="Proteomes" id="UP000799753"/>
    </source>
</evidence>
<accession>A0A6A6RYT7</accession>
<dbReference type="Proteomes" id="UP000799753">
    <property type="component" value="Unassembled WGS sequence"/>
</dbReference>
<dbReference type="AlphaFoldDB" id="A0A6A6RYT7"/>
<keyword evidence="3" id="KW-1185">Reference proteome</keyword>
<name>A0A6A6RYT7_9PLEO</name>
<feature type="transmembrane region" description="Helical" evidence="1">
    <location>
        <begin position="12"/>
        <end position="36"/>
    </location>
</feature>
<keyword evidence="1" id="KW-0472">Membrane</keyword>
<gene>
    <name evidence="2" type="ORF">P280DRAFT_518683</name>
</gene>
<organism evidence="2 3">
    <name type="scientific">Massarina eburnea CBS 473.64</name>
    <dbReference type="NCBI Taxonomy" id="1395130"/>
    <lineage>
        <taxon>Eukaryota</taxon>
        <taxon>Fungi</taxon>
        <taxon>Dikarya</taxon>
        <taxon>Ascomycota</taxon>
        <taxon>Pezizomycotina</taxon>
        <taxon>Dothideomycetes</taxon>
        <taxon>Pleosporomycetidae</taxon>
        <taxon>Pleosporales</taxon>
        <taxon>Massarineae</taxon>
        <taxon>Massarinaceae</taxon>
        <taxon>Massarina</taxon>
    </lineage>
</organism>
<reference evidence="2" key="1">
    <citation type="journal article" date="2020" name="Stud. Mycol.">
        <title>101 Dothideomycetes genomes: a test case for predicting lifestyles and emergence of pathogens.</title>
        <authorList>
            <person name="Haridas S."/>
            <person name="Albert R."/>
            <person name="Binder M."/>
            <person name="Bloem J."/>
            <person name="Labutti K."/>
            <person name="Salamov A."/>
            <person name="Andreopoulos B."/>
            <person name="Baker S."/>
            <person name="Barry K."/>
            <person name="Bills G."/>
            <person name="Bluhm B."/>
            <person name="Cannon C."/>
            <person name="Castanera R."/>
            <person name="Culley D."/>
            <person name="Daum C."/>
            <person name="Ezra D."/>
            <person name="Gonzalez J."/>
            <person name="Henrissat B."/>
            <person name="Kuo A."/>
            <person name="Liang C."/>
            <person name="Lipzen A."/>
            <person name="Lutzoni F."/>
            <person name="Magnuson J."/>
            <person name="Mondo S."/>
            <person name="Nolan M."/>
            <person name="Ohm R."/>
            <person name="Pangilinan J."/>
            <person name="Park H.-J."/>
            <person name="Ramirez L."/>
            <person name="Alfaro M."/>
            <person name="Sun H."/>
            <person name="Tritt A."/>
            <person name="Yoshinaga Y."/>
            <person name="Zwiers L.-H."/>
            <person name="Turgeon B."/>
            <person name="Goodwin S."/>
            <person name="Spatafora J."/>
            <person name="Crous P."/>
            <person name="Grigoriev I."/>
        </authorList>
    </citation>
    <scope>NUCLEOTIDE SEQUENCE</scope>
    <source>
        <strain evidence="2">CBS 473.64</strain>
    </source>
</reference>
<sequence length="91" mass="10209">MSPVLIARDNMGYAIPPIAIVLVCMLGSGVLLVILYGMFRYYGPVNDNEGFRPMSEEQMSYIKEVRDQNLKDIAQESRRGLHAGKGRAYGR</sequence>
<dbReference type="EMBL" id="MU006785">
    <property type="protein sequence ID" value="KAF2640267.1"/>
    <property type="molecule type" value="Genomic_DNA"/>
</dbReference>
<keyword evidence="1" id="KW-1133">Transmembrane helix</keyword>
<dbReference type="OrthoDB" id="4159814at2759"/>
<proteinExistence type="predicted"/>
<evidence type="ECO:0000313" key="2">
    <source>
        <dbReference type="EMBL" id="KAF2640267.1"/>
    </source>
</evidence>